<keyword evidence="7" id="KW-0472">Membrane</keyword>
<evidence type="ECO:0000256" key="3">
    <source>
        <dbReference type="ARBA" id="ARBA00012510"/>
    </source>
</evidence>
<sequence>MSKIQTKASDVKHPDQRNPNKGRRGSYHGPGYASPLDAMKGPREKLIYIQCSLTGTESRQPDYLATVDVDPESPHYCQVIHRLRMPYLDDELHHSGWNASSRSFGDTSIERNRLVLPCLRSGRIYVVDTGSDLCAPSLCKIIEPHEIIRKTNLSLLNSTHCLGSGEVMISAIGDTFGNGRGGLLLLDPETWEVKGTWECPEDGPVQMSDFWFQPRHNVLISTEAGVPKFFIDGFKPEDLRKGRYGRHLNVWDLTTHRLLQSIDVGEDSDPLEIRFLHNPNSVHGYVACLLESSIHHFFKTEDGCWAAEKVIQIPNKKVSGWIYPEMPGFTFDILISLDDRFLYLSNWIHGDVRQYDITDPHCPKLVGQVFVGGSLQKGGPVTVLEDPELDCQPDPFVIQGKKVQGGSQMMQLSLDGTRLYVTNSLLTPWDKQFYPKLIREGSVMVQLDVDTVKGGLSVNKNFLVDFGHEPFGPARAHGMSFPGGDCTSDIWE</sequence>
<keyword evidence="7" id="KW-0653">Protein transport</keyword>
<comment type="function">
    <text evidence="7">Catalyzes the oxidation of methanethiol, an organosulfur compound known to be produced in substantial amounts by gut bacteria. Selenium-binding protein which may be involved in the sensing of reactive xenobiotics in the cytoplasm. May be involved in intra-Golgi protein transport.</text>
</comment>
<organism evidence="9 10">
    <name type="scientific">Anolis carolinensis</name>
    <name type="common">Green anole</name>
    <name type="synonym">American chameleon</name>
    <dbReference type="NCBI Taxonomy" id="28377"/>
    <lineage>
        <taxon>Eukaryota</taxon>
        <taxon>Metazoa</taxon>
        <taxon>Chordata</taxon>
        <taxon>Craniata</taxon>
        <taxon>Vertebrata</taxon>
        <taxon>Euteleostomi</taxon>
        <taxon>Lepidosauria</taxon>
        <taxon>Squamata</taxon>
        <taxon>Bifurcata</taxon>
        <taxon>Unidentata</taxon>
        <taxon>Episquamata</taxon>
        <taxon>Toxicofera</taxon>
        <taxon>Iguania</taxon>
        <taxon>Dactyloidae</taxon>
        <taxon>Anolis</taxon>
    </lineage>
</organism>
<keyword evidence="5 7" id="KW-0711">Selenium</keyword>
<dbReference type="Proteomes" id="UP000001646">
    <property type="component" value="Unplaced"/>
</dbReference>
<comment type="subcellular location">
    <subcellularLocation>
        <location evidence="7">Nucleus</location>
    </subcellularLocation>
    <subcellularLocation>
        <location evidence="7">Cytoplasm</location>
        <location evidence="7">Cytosol</location>
    </subcellularLocation>
    <subcellularLocation>
        <location evidence="7">Membrane</location>
        <topology evidence="7">Peripheral membrane protein</topology>
    </subcellularLocation>
    <text evidence="7">May associate with Golgi membrane. May associate with the membrane of autophagosomes.</text>
</comment>
<comment type="catalytic activity">
    <reaction evidence="6 7">
        <text>methanethiol + O2 + H2O = hydrogen sulfide + formaldehyde + H2O2 + H(+)</text>
        <dbReference type="Rhea" id="RHEA:11812"/>
        <dbReference type="ChEBI" id="CHEBI:15377"/>
        <dbReference type="ChEBI" id="CHEBI:15378"/>
        <dbReference type="ChEBI" id="CHEBI:15379"/>
        <dbReference type="ChEBI" id="CHEBI:16007"/>
        <dbReference type="ChEBI" id="CHEBI:16240"/>
        <dbReference type="ChEBI" id="CHEBI:16842"/>
        <dbReference type="ChEBI" id="CHEBI:29919"/>
        <dbReference type="EC" id="1.8.3.4"/>
    </reaction>
</comment>
<evidence type="ECO:0000256" key="4">
    <source>
        <dbReference type="ARBA" id="ARBA00015601"/>
    </source>
</evidence>
<dbReference type="PANTHER" id="PTHR23300">
    <property type="entry name" value="METHANETHIOL OXIDASE"/>
    <property type="match status" value="1"/>
</dbReference>
<evidence type="ECO:0000256" key="1">
    <source>
        <dbReference type="ARBA" id="ARBA00005177"/>
    </source>
</evidence>
<keyword evidence="7" id="KW-0007">Acetylation</keyword>
<reference evidence="9" key="3">
    <citation type="submission" date="2025-09" db="UniProtKB">
        <authorList>
            <consortium name="Ensembl"/>
        </authorList>
    </citation>
    <scope>IDENTIFICATION</scope>
</reference>
<dbReference type="GO" id="GO:0018549">
    <property type="term" value="F:methanethiol oxidase activity"/>
    <property type="evidence" value="ECO:0007669"/>
    <property type="project" value="UniProtKB-UniRule"/>
</dbReference>
<protein>
    <recommendedName>
        <fullName evidence="4 7">Methanethiol oxidase</fullName>
        <shortName evidence="7">MTO</shortName>
        <ecNumber evidence="3 7">1.8.3.4</ecNumber>
    </recommendedName>
    <alternativeName>
        <fullName evidence="7">Selenium-binding protein 1</fullName>
    </alternativeName>
</protein>
<dbReference type="AlphaFoldDB" id="A0A803TKX2"/>
<reference evidence="9" key="2">
    <citation type="submission" date="2025-08" db="UniProtKB">
        <authorList>
            <consortium name="Ensembl"/>
        </authorList>
    </citation>
    <scope>IDENTIFICATION</scope>
</reference>
<feature type="region of interest" description="Disordered" evidence="8">
    <location>
        <begin position="1"/>
        <end position="38"/>
    </location>
</feature>
<evidence type="ECO:0000256" key="6">
    <source>
        <dbReference type="ARBA" id="ARBA00047539"/>
    </source>
</evidence>
<proteinExistence type="inferred from homology"/>
<keyword evidence="7" id="KW-0963">Cytoplasm</keyword>
<evidence type="ECO:0000256" key="7">
    <source>
        <dbReference type="RuleBase" id="RU369071"/>
    </source>
</evidence>
<dbReference type="GO" id="GO:0015031">
    <property type="term" value="P:protein transport"/>
    <property type="evidence" value="ECO:0007669"/>
    <property type="project" value="UniProtKB-UniRule"/>
</dbReference>
<reference evidence="9" key="1">
    <citation type="submission" date="2009-12" db="EMBL/GenBank/DDBJ databases">
        <title>The Genome Sequence of Anolis carolinensis (Green Anole Lizard).</title>
        <authorList>
            <consortium name="The Genome Sequencing Platform"/>
            <person name="Di Palma F."/>
            <person name="Alfoldi J."/>
            <person name="Heiman D."/>
            <person name="Young S."/>
            <person name="Grabherr M."/>
            <person name="Johnson J."/>
            <person name="Lander E.S."/>
            <person name="Lindblad-Toh K."/>
        </authorList>
    </citation>
    <scope>NUCLEOTIDE SEQUENCE [LARGE SCALE GENOMIC DNA]</scope>
    <source>
        <strain evidence="9">JBL SC #1</strain>
    </source>
</reference>
<evidence type="ECO:0000313" key="10">
    <source>
        <dbReference type="Proteomes" id="UP000001646"/>
    </source>
</evidence>
<comment type="similarity">
    <text evidence="2 7">Belongs to the selenium-binding protein family.</text>
</comment>
<dbReference type="InParanoid" id="A0A803TKX2"/>
<dbReference type="Pfam" id="PF05694">
    <property type="entry name" value="SBP56"/>
    <property type="match status" value="1"/>
</dbReference>
<evidence type="ECO:0000256" key="8">
    <source>
        <dbReference type="SAM" id="MobiDB-lite"/>
    </source>
</evidence>
<keyword evidence="7" id="KW-0560">Oxidoreductase</keyword>
<dbReference type="GO" id="GO:0008430">
    <property type="term" value="F:selenium binding"/>
    <property type="evidence" value="ECO:0007669"/>
    <property type="project" value="UniProtKB-UniRule"/>
</dbReference>
<dbReference type="OrthoDB" id="10252446at2759"/>
<dbReference type="KEGG" id="acs:100560351"/>
<feature type="compositionally biased region" description="Basic and acidic residues" evidence="8">
    <location>
        <begin position="9"/>
        <end position="18"/>
    </location>
</feature>
<dbReference type="GeneID" id="100560351"/>
<dbReference type="GO" id="GO:0005829">
    <property type="term" value="C:cytosol"/>
    <property type="evidence" value="ECO:0007669"/>
    <property type="project" value="UniProtKB-SubCell"/>
</dbReference>
<dbReference type="GO" id="GO:0016020">
    <property type="term" value="C:membrane"/>
    <property type="evidence" value="ECO:0007669"/>
    <property type="project" value="UniProtKB-SubCell"/>
</dbReference>
<name>A0A803TKX2_ANOCA</name>
<dbReference type="Ensembl" id="ENSACAT00000055936.1">
    <property type="protein sequence ID" value="ENSACAP00000035862.1"/>
    <property type="gene ID" value="ENSACAG00000035337.1"/>
</dbReference>
<dbReference type="Gene3D" id="2.130.10.10">
    <property type="entry name" value="YVTN repeat-like/Quinoprotein amine dehydrogenase"/>
    <property type="match status" value="1"/>
</dbReference>
<dbReference type="InterPro" id="IPR015943">
    <property type="entry name" value="WD40/YVTN_repeat-like_dom_sf"/>
</dbReference>
<dbReference type="SUPFAM" id="SSF75011">
    <property type="entry name" value="3-carboxy-cis,cis-mucoante lactonizing enzyme"/>
    <property type="match status" value="1"/>
</dbReference>
<dbReference type="PANTHER" id="PTHR23300:SF0">
    <property type="entry name" value="METHANETHIOL OXIDASE"/>
    <property type="match status" value="1"/>
</dbReference>
<gene>
    <name evidence="9" type="primary">LOC100560351</name>
</gene>
<dbReference type="EC" id="1.8.3.4" evidence="3 7"/>
<comment type="pathway">
    <text evidence="1 7">Organosulfur degradation.</text>
</comment>
<evidence type="ECO:0000256" key="2">
    <source>
        <dbReference type="ARBA" id="ARBA00005606"/>
    </source>
</evidence>
<dbReference type="GO" id="GO:0005634">
    <property type="term" value="C:nucleus"/>
    <property type="evidence" value="ECO:0007669"/>
    <property type="project" value="UniProtKB-SubCell"/>
</dbReference>
<accession>A0A803TKX2</accession>
<keyword evidence="10" id="KW-1185">Reference proteome</keyword>
<keyword evidence="7" id="KW-0539">Nucleus</keyword>
<dbReference type="InterPro" id="IPR008826">
    <property type="entry name" value="Se-bd"/>
</dbReference>
<dbReference type="GeneTree" id="ENSGT00390000014244"/>
<evidence type="ECO:0000256" key="5">
    <source>
        <dbReference type="ARBA" id="ARBA00023266"/>
    </source>
</evidence>
<keyword evidence="7" id="KW-0813">Transport</keyword>
<evidence type="ECO:0000313" key="9">
    <source>
        <dbReference type="Ensembl" id="ENSACAP00000035862.1"/>
    </source>
</evidence>